<comment type="function">
    <text evidence="9">In NER, TFIIH acts by opening DNA around the lesion to allow the excision of the damaged oligonucleotide and its replacement by a new DNA fragment. In transcription, TFIIH has an essential role in transcription initiation. When the pre-initiation complex (PIC) has been established, TFIIH is required for promoter opening and promoter escape.</text>
</comment>
<dbReference type="GeneID" id="9185633"/>
<dbReference type="HOGENOM" id="CLU_166246_3_1_1"/>
<dbReference type="GO" id="GO:0000439">
    <property type="term" value="C:transcription factor TFIIH core complex"/>
    <property type="evidence" value="ECO:0007669"/>
    <property type="project" value="UniProtKB-UniRule"/>
</dbReference>
<keyword evidence="8 9" id="KW-0539">Nucleus</keyword>
<name>D5GIS2_TUBMM</name>
<evidence type="ECO:0000256" key="3">
    <source>
        <dbReference type="ARBA" id="ARBA00007470"/>
    </source>
</evidence>
<keyword evidence="7 9" id="KW-0234">DNA repair</keyword>
<comment type="similarity">
    <text evidence="3 9">Belongs to the TFB5 family.</text>
</comment>
<dbReference type="GO" id="GO:0006294">
    <property type="term" value="P:nucleotide-excision repair, preincision complex assembly"/>
    <property type="evidence" value="ECO:0007669"/>
    <property type="project" value="TreeGrafter"/>
</dbReference>
<dbReference type="STRING" id="656061.D5GIS2"/>
<comment type="subunit">
    <text evidence="9">Component of the 7-subunit TFIIH core complex.</text>
</comment>
<evidence type="ECO:0000256" key="6">
    <source>
        <dbReference type="ARBA" id="ARBA00023163"/>
    </source>
</evidence>
<reference evidence="10 11" key="1">
    <citation type="journal article" date="2010" name="Nature">
        <title>Perigord black truffle genome uncovers evolutionary origins and mechanisms of symbiosis.</title>
        <authorList>
            <person name="Martin F."/>
            <person name="Kohler A."/>
            <person name="Murat C."/>
            <person name="Balestrini R."/>
            <person name="Coutinho P.M."/>
            <person name="Jaillon O."/>
            <person name="Montanini B."/>
            <person name="Morin E."/>
            <person name="Noel B."/>
            <person name="Percudani R."/>
            <person name="Porcel B."/>
            <person name="Rubini A."/>
            <person name="Amicucci A."/>
            <person name="Amselem J."/>
            <person name="Anthouard V."/>
            <person name="Arcioni S."/>
            <person name="Artiguenave F."/>
            <person name="Aury J.M."/>
            <person name="Ballario P."/>
            <person name="Bolchi A."/>
            <person name="Brenna A."/>
            <person name="Brun A."/>
            <person name="Buee M."/>
            <person name="Cantarel B."/>
            <person name="Chevalier G."/>
            <person name="Couloux A."/>
            <person name="Da Silva C."/>
            <person name="Denoeud F."/>
            <person name="Duplessis S."/>
            <person name="Ghignone S."/>
            <person name="Hilselberger B."/>
            <person name="Iotti M."/>
            <person name="Marcais B."/>
            <person name="Mello A."/>
            <person name="Miranda M."/>
            <person name="Pacioni G."/>
            <person name="Quesneville H."/>
            <person name="Riccioni C."/>
            <person name="Ruotolo R."/>
            <person name="Splivallo R."/>
            <person name="Stocchi V."/>
            <person name="Tisserant E."/>
            <person name="Viscomi A.R."/>
            <person name="Zambonelli A."/>
            <person name="Zampieri E."/>
            <person name="Henrissat B."/>
            <person name="Lebrun M.H."/>
            <person name="Paolocci F."/>
            <person name="Bonfante P."/>
            <person name="Ottonello S."/>
            <person name="Wincker P."/>
        </authorList>
    </citation>
    <scope>NUCLEOTIDE SEQUENCE [LARGE SCALE GENOMIC DNA]</scope>
    <source>
        <strain evidence="10 11">Mel28</strain>
    </source>
</reference>
<dbReference type="GO" id="GO:0006367">
    <property type="term" value="P:transcription initiation at RNA polymerase II promoter"/>
    <property type="evidence" value="ECO:0007669"/>
    <property type="project" value="UniProtKB-UniRule"/>
</dbReference>
<evidence type="ECO:0000256" key="2">
    <source>
        <dbReference type="ARBA" id="ARBA00004123"/>
    </source>
</evidence>
<dbReference type="Gene3D" id="3.30.70.1220">
    <property type="entry name" value="TFB5-like"/>
    <property type="match status" value="1"/>
</dbReference>
<keyword evidence="4 9" id="KW-0227">DNA damage</keyword>
<dbReference type="SUPFAM" id="SSF142897">
    <property type="entry name" value="TFB5-like"/>
    <property type="match status" value="1"/>
</dbReference>
<gene>
    <name evidence="10" type="ORF">GSTUM_00008643001</name>
</gene>
<dbReference type="KEGG" id="tml:GSTUM_00008643001"/>
<dbReference type="Pfam" id="PF06331">
    <property type="entry name" value="Tfb5"/>
    <property type="match status" value="1"/>
</dbReference>
<dbReference type="Proteomes" id="UP000006911">
    <property type="component" value="Unassembled WGS sequence"/>
</dbReference>
<accession>D5GIS2</accession>
<dbReference type="PANTHER" id="PTHR28580:SF1">
    <property type="entry name" value="GENERAL TRANSCRIPTION FACTOR IIH SUBUNIT 5"/>
    <property type="match status" value="1"/>
</dbReference>
<sequence>MPRAVKEIHQSTGVLIECDPSIKAIILKIDKDSGHGYIVEDLDDETLVVKEPKLAELKLRLEKILERTQMLEKDEESDPENPG</sequence>
<keyword evidence="11" id="KW-1185">Reference proteome</keyword>
<protein>
    <recommendedName>
        <fullName evidence="9">General transcription and DNA repair factor IIH subunit TFB5</fullName>
    </recommendedName>
</protein>
<dbReference type="RefSeq" id="XP_002840224.1">
    <property type="nucleotide sequence ID" value="XM_002840178.1"/>
</dbReference>
<evidence type="ECO:0000256" key="1">
    <source>
        <dbReference type="ARBA" id="ARBA00002817"/>
    </source>
</evidence>
<evidence type="ECO:0000313" key="11">
    <source>
        <dbReference type="Proteomes" id="UP000006911"/>
    </source>
</evidence>
<dbReference type="FunFam" id="3.30.70.1220:FF:000002">
    <property type="entry name" value="RNA polymerase II transcription factor B subunit 5"/>
    <property type="match status" value="1"/>
</dbReference>
<dbReference type="PANTHER" id="PTHR28580">
    <property type="entry name" value="GENERAL TRANSCRIPTION FACTOR IIH SUBUNIT 5"/>
    <property type="match status" value="1"/>
</dbReference>
<keyword evidence="6 9" id="KW-0804">Transcription</keyword>
<dbReference type="FunCoup" id="D5GIS2">
    <property type="interactions" value="140"/>
</dbReference>
<organism evidence="10 11">
    <name type="scientific">Tuber melanosporum (strain Mel28)</name>
    <name type="common">Perigord black truffle</name>
    <dbReference type="NCBI Taxonomy" id="656061"/>
    <lineage>
        <taxon>Eukaryota</taxon>
        <taxon>Fungi</taxon>
        <taxon>Dikarya</taxon>
        <taxon>Ascomycota</taxon>
        <taxon>Pezizomycotina</taxon>
        <taxon>Pezizomycetes</taxon>
        <taxon>Pezizales</taxon>
        <taxon>Tuberaceae</taxon>
        <taxon>Tuber</taxon>
    </lineage>
</organism>
<dbReference type="GO" id="GO:0005675">
    <property type="term" value="C:transcription factor TFIIH holo complex"/>
    <property type="evidence" value="ECO:0007669"/>
    <property type="project" value="TreeGrafter"/>
</dbReference>
<evidence type="ECO:0000256" key="4">
    <source>
        <dbReference type="ARBA" id="ARBA00022763"/>
    </source>
</evidence>
<dbReference type="OMA" id="IYNPMDE"/>
<evidence type="ECO:0000256" key="7">
    <source>
        <dbReference type="ARBA" id="ARBA00023204"/>
    </source>
</evidence>
<dbReference type="SMART" id="SM01395">
    <property type="entry name" value="Tbf5"/>
    <property type="match status" value="1"/>
</dbReference>
<dbReference type="InterPro" id="IPR035935">
    <property type="entry name" value="TFB5-like_sf"/>
</dbReference>
<keyword evidence="5 9" id="KW-0805">Transcription regulation</keyword>
<evidence type="ECO:0000313" key="10">
    <source>
        <dbReference type="EMBL" id="CAZ84415.1"/>
    </source>
</evidence>
<dbReference type="AlphaFoldDB" id="D5GIS2"/>
<evidence type="ECO:0000256" key="9">
    <source>
        <dbReference type="RuleBase" id="RU368032"/>
    </source>
</evidence>
<dbReference type="eggNOG" id="ENOG502SBQE">
    <property type="taxonomic scope" value="Eukaryota"/>
</dbReference>
<dbReference type="InParanoid" id="D5GIS2"/>
<comment type="subcellular location">
    <subcellularLocation>
        <location evidence="2 9">Nucleus</location>
    </subcellularLocation>
</comment>
<comment type="function">
    <text evidence="1">Component of the general transcription and DNA repair factor IIH (TFIIH) core complex, which is involved in general and transcription-coupled nucleotide excision repair (NER) of damaged DNA and, when complexed to TFIIK, in RNA transcription by RNA polymerase II. In NER, TFIIH acts by opening DNA around the lesion to allow the excision of the damaged oligonucleotide and its replacement by a new DNA fragment. In transcription, TFIIH has an essential role in transcription initiation. When the pre-initiation complex (PIC) has been established, TFIIH is required for promoter opening and promoter escape. Phosphorylation of the C-terminal tail (CTD) of the largest subunit of RNA polymerase II by the kinase module TFIIK controls the initiation of transcription.</text>
</comment>
<evidence type="ECO:0000256" key="8">
    <source>
        <dbReference type="ARBA" id="ARBA00023242"/>
    </source>
</evidence>
<dbReference type="InterPro" id="IPR009400">
    <property type="entry name" value="TFIIH_TTDA/Tfb5"/>
</dbReference>
<evidence type="ECO:0000256" key="5">
    <source>
        <dbReference type="ARBA" id="ARBA00023015"/>
    </source>
</evidence>
<proteinExistence type="inferred from homology"/>
<dbReference type="EMBL" id="FN430328">
    <property type="protein sequence ID" value="CAZ84415.1"/>
    <property type="molecule type" value="Genomic_DNA"/>
</dbReference>